<dbReference type="FunCoup" id="A0A0Q3G6H5">
    <property type="interactions" value="1213"/>
</dbReference>
<feature type="region of interest" description="Disordered" evidence="7">
    <location>
        <begin position="221"/>
        <end position="254"/>
    </location>
</feature>
<dbReference type="OrthoDB" id="689823at2759"/>
<keyword evidence="11" id="KW-1185">Reference proteome</keyword>
<dbReference type="InterPro" id="IPR006458">
    <property type="entry name" value="Ovate_C"/>
</dbReference>
<dbReference type="PANTHER" id="PTHR33057:SF76">
    <property type="entry name" value="TRANSCRIPTION REPRESSOR"/>
    <property type="match status" value="1"/>
</dbReference>
<feature type="compositionally biased region" description="Low complexity" evidence="7">
    <location>
        <begin position="144"/>
        <end position="153"/>
    </location>
</feature>
<dbReference type="STRING" id="15368.A0A0Q3G6H5"/>
<dbReference type="PANTHER" id="PTHR33057">
    <property type="entry name" value="TRANSCRIPTION REPRESSOR OFP7-RELATED"/>
    <property type="match status" value="1"/>
</dbReference>
<name>A0A0Q3G6H5_BRADI</name>
<comment type="function">
    <text evidence="6">Transcriptional repressor that regulates multiple aspects of plant growth and development.</text>
</comment>
<feature type="region of interest" description="Disordered" evidence="7">
    <location>
        <begin position="63"/>
        <end position="96"/>
    </location>
</feature>
<evidence type="ECO:0000256" key="2">
    <source>
        <dbReference type="ARBA" id="ARBA00022491"/>
    </source>
</evidence>
<keyword evidence="4 6" id="KW-0804">Transcription</keyword>
<evidence type="ECO:0000259" key="8">
    <source>
        <dbReference type="PROSITE" id="PS51754"/>
    </source>
</evidence>
<reference evidence="9" key="2">
    <citation type="submission" date="2017-06" db="EMBL/GenBank/DDBJ databases">
        <title>WGS assembly of Brachypodium distachyon.</title>
        <authorList>
            <consortium name="The International Brachypodium Initiative"/>
            <person name="Lucas S."/>
            <person name="Harmon-Smith M."/>
            <person name="Lail K."/>
            <person name="Tice H."/>
            <person name="Grimwood J."/>
            <person name="Bruce D."/>
            <person name="Barry K."/>
            <person name="Shu S."/>
            <person name="Lindquist E."/>
            <person name="Wang M."/>
            <person name="Pitluck S."/>
            <person name="Vogel J.P."/>
            <person name="Garvin D.F."/>
            <person name="Mockler T.C."/>
            <person name="Schmutz J."/>
            <person name="Rokhsar D."/>
            <person name="Bevan M.W."/>
        </authorList>
    </citation>
    <scope>NUCLEOTIDE SEQUENCE</scope>
    <source>
        <strain evidence="9">Bd21</strain>
    </source>
</reference>
<evidence type="ECO:0000256" key="1">
    <source>
        <dbReference type="ARBA" id="ARBA00004123"/>
    </source>
</evidence>
<dbReference type="NCBIfam" id="TIGR01568">
    <property type="entry name" value="A_thal_3678"/>
    <property type="match status" value="1"/>
</dbReference>
<dbReference type="GO" id="GO:0005634">
    <property type="term" value="C:nucleus"/>
    <property type="evidence" value="ECO:0007669"/>
    <property type="project" value="UniProtKB-SubCell"/>
</dbReference>
<evidence type="ECO:0000256" key="5">
    <source>
        <dbReference type="ARBA" id="ARBA00023242"/>
    </source>
</evidence>
<evidence type="ECO:0000256" key="6">
    <source>
        <dbReference type="RuleBase" id="RU367028"/>
    </source>
</evidence>
<dbReference type="KEGG" id="bdi:100831640"/>
<feature type="compositionally biased region" description="Low complexity" evidence="7">
    <location>
        <begin position="221"/>
        <end position="243"/>
    </location>
</feature>
<evidence type="ECO:0000256" key="4">
    <source>
        <dbReference type="ARBA" id="ARBA00023163"/>
    </source>
</evidence>
<reference evidence="10" key="3">
    <citation type="submission" date="2018-08" db="UniProtKB">
        <authorList>
            <consortium name="EnsemblPlants"/>
        </authorList>
    </citation>
    <scope>IDENTIFICATION</scope>
    <source>
        <strain evidence="10">cv. Bd21</strain>
    </source>
</reference>
<dbReference type="Gramene" id="KQK06029">
    <property type="protein sequence ID" value="KQK06029"/>
    <property type="gene ID" value="BRADI_2g23996v3"/>
</dbReference>
<evidence type="ECO:0000313" key="9">
    <source>
        <dbReference type="EMBL" id="KQK06029.1"/>
    </source>
</evidence>
<evidence type="ECO:0000313" key="11">
    <source>
        <dbReference type="Proteomes" id="UP000008810"/>
    </source>
</evidence>
<proteinExistence type="predicted"/>
<dbReference type="InterPro" id="IPR038933">
    <property type="entry name" value="Ovate"/>
</dbReference>
<keyword evidence="2 6" id="KW-0678">Repressor</keyword>
<dbReference type="Pfam" id="PF04844">
    <property type="entry name" value="Ovate"/>
    <property type="match status" value="1"/>
</dbReference>
<keyword evidence="3 6" id="KW-0805">Transcription regulation</keyword>
<comment type="subcellular location">
    <subcellularLocation>
        <location evidence="1 6">Nucleus</location>
    </subcellularLocation>
</comment>
<accession>A0A0Q3G6H5</accession>
<evidence type="ECO:0000313" key="10">
    <source>
        <dbReference type="EnsemblPlants" id="KQK06029"/>
    </source>
</evidence>
<evidence type="ECO:0000256" key="7">
    <source>
        <dbReference type="SAM" id="MobiDB-lite"/>
    </source>
</evidence>
<keyword evidence="5 6" id="KW-0539">Nucleus</keyword>
<dbReference type="RefSeq" id="XP_003568358.1">
    <property type="nucleotide sequence ID" value="XM_003568310.4"/>
</dbReference>
<feature type="compositionally biased region" description="Low complexity" evidence="7">
    <location>
        <begin position="65"/>
        <end position="77"/>
    </location>
</feature>
<protein>
    <recommendedName>
        <fullName evidence="6">Transcription repressor</fullName>
    </recommendedName>
    <alternativeName>
        <fullName evidence="6">Ovate family protein</fullName>
    </alternativeName>
</protein>
<dbReference type="Proteomes" id="UP000008810">
    <property type="component" value="Chromosome 2"/>
</dbReference>
<sequence>MVRKLPLSSLLYTINSAKECTTTPPCPPPAPEATVAQAWMWPSCKHPRTHSSRRTPATKNLLVESAESSSSFTNSSSARMHHDHDQDLAASDSCLSTEASASAEDMADAIVHGLRSDRLRFEPRAPSSSILEKKPPQPPPMAPGPASFPGGSALALESADPYGDFRASMEEMMAAAHGAGEWDWDWLEKMLGWYLRSNGKDTHAAIVAAFVDLVVTITAAGSSSSGHSSFTLATGSELESSSGSAGGNVSFRLR</sequence>
<dbReference type="GO" id="GO:0045892">
    <property type="term" value="P:negative regulation of DNA-templated transcription"/>
    <property type="evidence" value="ECO:0007669"/>
    <property type="project" value="UniProtKB-UniRule"/>
</dbReference>
<dbReference type="PROSITE" id="PS51754">
    <property type="entry name" value="OVATE"/>
    <property type="match status" value="1"/>
</dbReference>
<dbReference type="EMBL" id="CM000881">
    <property type="protein sequence ID" value="KQK06029.1"/>
    <property type="molecule type" value="Genomic_DNA"/>
</dbReference>
<dbReference type="AlphaFoldDB" id="A0A0Q3G6H5"/>
<dbReference type="EnsemblPlants" id="KQK06029">
    <property type="protein sequence ID" value="KQK06029"/>
    <property type="gene ID" value="BRADI_2g23996v3"/>
</dbReference>
<organism evidence="9">
    <name type="scientific">Brachypodium distachyon</name>
    <name type="common">Purple false brome</name>
    <name type="synonym">Trachynia distachya</name>
    <dbReference type="NCBI Taxonomy" id="15368"/>
    <lineage>
        <taxon>Eukaryota</taxon>
        <taxon>Viridiplantae</taxon>
        <taxon>Streptophyta</taxon>
        <taxon>Embryophyta</taxon>
        <taxon>Tracheophyta</taxon>
        <taxon>Spermatophyta</taxon>
        <taxon>Magnoliopsida</taxon>
        <taxon>Liliopsida</taxon>
        <taxon>Poales</taxon>
        <taxon>Poaceae</taxon>
        <taxon>BOP clade</taxon>
        <taxon>Pooideae</taxon>
        <taxon>Stipodae</taxon>
        <taxon>Brachypodieae</taxon>
        <taxon>Brachypodium</taxon>
    </lineage>
</organism>
<evidence type="ECO:0000256" key="3">
    <source>
        <dbReference type="ARBA" id="ARBA00023015"/>
    </source>
</evidence>
<gene>
    <name evidence="10" type="primary">LOC100831640</name>
    <name evidence="9" type="ORF">BRADI_2g23996v3</name>
</gene>
<feature type="region of interest" description="Disordered" evidence="7">
    <location>
        <begin position="126"/>
        <end position="153"/>
    </location>
</feature>
<reference evidence="9 10" key="1">
    <citation type="journal article" date="2010" name="Nature">
        <title>Genome sequencing and analysis of the model grass Brachypodium distachyon.</title>
        <authorList>
            <consortium name="International Brachypodium Initiative"/>
        </authorList>
    </citation>
    <scope>NUCLEOTIDE SEQUENCE [LARGE SCALE GENOMIC DNA]</scope>
    <source>
        <strain evidence="9 10">Bd21</strain>
    </source>
</reference>
<feature type="domain" description="OVATE" evidence="8">
    <location>
        <begin position="154"/>
        <end position="216"/>
    </location>
</feature>
<dbReference type="GeneID" id="100831640"/>